<feature type="domain" description="Multidrug resistance protein MdtA-like alpha-helical hairpin" evidence="4">
    <location>
        <begin position="124"/>
        <end position="173"/>
    </location>
</feature>
<dbReference type="PANTHER" id="PTHR30469:SF15">
    <property type="entry name" value="HLYD FAMILY OF SECRETION PROTEINS"/>
    <property type="match status" value="1"/>
</dbReference>
<dbReference type="Gene3D" id="2.40.420.20">
    <property type="match status" value="1"/>
</dbReference>
<evidence type="ECO:0000256" key="2">
    <source>
        <dbReference type="SAM" id="Coils"/>
    </source>
</evidence>
<dbReference type="Gene3D" id="1.10.287.470">
    <property type="entry name" value="Helix hairpin bin"/>
    <property type="match status" value="1"/>
</dbReference>
<feature type="coiled-coil region" evidence="2">
    <location>
        <begin position="125"/>
        <end position="176"/>
    </location>
</feature>
<name>A0A2G6KFK5_9BACT</name>
<dbReference type="InterPro" id="IPR058637">
    <property type="entry name" value="YknX-like_C"/>
</dbReference>
<dbReference type="Proteomes" id="UP000230821">
    <property type="component" value="Unassembled WGS sequence"/>
</dbReference>
<dbReference type="Gene3D" id="2.40.50.100">
    <property type="match status" value="1"/>
</dbReference>
<dbReference type="Pfam" id="PF25989">
    <property type="entry name" value="YknX_C"/>
    <property type="match status" value="1"/>
</dbReference>
<dbReference type="EMBL" id="PDSK01000096">
    <property type="protein sequence ID" value="PIE33589.1"/>
    <property type="molecule type" value="Genomic_DNA"/>
</dbReference>
<keyword evidence="3" id="KW-1133">Transmembrane helix</keyword>
<evidence type="ECO:0000256" key="1">
    <source>
        <dbReference type="ARBA" id="ARBA00009477"/>
    </source>
</evidence>
<feature type="domain" description="CusB-like beta-barrel" evidence="5">
    <location>
        <begin position="259"/>
        <end position="305"/>
    </location>
</feature>
<dbReference type="InterPro" id="IPR058792">
    <property type="entry name" value="Beta-barrel_RND_2"/>
</dbReference>
<dbReference type="InterPro" id="IPR006143">
    <property type="entry name" value="RND_pump_MFP"/>
</dbReference>
<accession>A0A2G6KFK5</accession>
<feature type="transmembrane region" description="Helical" evidence="3">
    <location>
        <begin position="12"/>
        <end position="33"/>
    </location>
</feature>
<dbReference type="Pfam" id="PF25954">
    <property type="entry name" value="Beta-barrel_RND_2"/>
    <property type="match status" value="1"/>
</dbReference>
<comment type="similarity">
    <text evidence="1">Belongs to the membrane fusion protein (MFP) (TC 8.A.1) family.</text>
</comment>
<dbReference type="GO" id="GO:1990281">
    <property type="term" value="C:efflux pump complex"/>
    <property type="evidence" value="ECO:0007669"/>
    <property type="project" value="TreeGrafter"/>
</dbReference>
<gene>
    <name evidence="7" type="ORF">CSA56_10750</name>
</gene>
<keyword evidence="3" id="KW-0472">Membrane</keyword>
<dbReference type="GO" id="GO:0015562">
    <property type="term" value="F:efflux transmembrane transporter activity"/>
    <property type="evidence" value="ECO:0007669"/>
    <property type="project" value="TreeGrafter"/>
</dbReference>
<protein>
    <submittedName>
        <fullName evidence="7">Uncharacterized protein</fullName>
    </submittedName>
</protein>
<dbReference type="InterPro" id="IPR058624">
    <property type="entry name" value="MdtA-like_HH"/>
</dbReference>
<evidence type="ECO:0000313" key="8">
    <source>
        <dbReference type="Proteomes" id="UP000230821"/>
    </source>
</evidence>
<dbReference type="PANTHER" id="PTHR30469">
    <property type="entry name" value="MULTIDRUG RESISTANCE PROTEIN MDTA"/>
    <property type="match status" value="1"/>
</dbReference>
<keyword evidence="3" id="KW-0812">Transmembrane</keyword>
<evidence type="ECO:0000259" key="6">
    <source>
        <dbReference type="Pfam" id="PF25989"/>
    </source>
</evidence>
<evidence type="ECO:0000259" key="4">
    <source>
        <dbReference type="Pfam" id="PF25876"/>
    </source>
</evidence>
<proteinExistence type="inferred from homology"/>
<dbReference type="SUPFAM" id="SSF111369">
    <property type="entry name" value="HlyD-like secretion proteins"/>
    <property type="match status" value="1"/>
</dbReference>
<organism evidence="7 8">
    <name type="scientific">candidate division KSB3 bacterium</name>
    <dbReference type="NCBI Taxonomy" id="2044937"/>
    <lineage>
        <taxon>Bacteria</taxon>
        <taxon>candidate division KSB3</taxon>
    </lineage>
</organism>
<evidence type="ECO:0000259" key="5">
    <source>
        <dbReference type="Pfam" id="PF25954"/>
    </source>
</evidence>
<comment type="caution">
    <text evidence="7">The sequence shown here is derived from an EMBL/GenBank/DDBJ whole genome shotgun (WGS) entry which is preliminary data.</text>
</comment>
<sequence>MKKQDSRGSFLVYLAGLLVLAGLVGGTMFYVNWAKTKQANSQQTAVEQVQHEAENRLTKVKVVDIMPIPFIDTLVLPGTVRPFQDIDLASKLSGVIEWIGPKEGEWIKKGQKLLQVSVESVKTRVTEAHVRYKQAQKDYERAKKLHSENIISRNQLDTAKTQLDTLKASLDSASVDLGDGTIYSPIDGILDRRDVDRGEYINPGQAVMRIVNIGQIYVELSVPEKDILYFEKGQTVDLEMSIPRTGTCENPKEVEGEQQCWFTGTIDFISVTADPSTRTYLVKVLVDNADSLLRPGMIVRAHLTRRELDDAIAVPFFTIIDREDGKAVFVVEEGIARVRSIRYGTFEKGLVEVRSGLDPGDRLIIVGQRGLVDGQRVEIAQDLTPLAKQWIAQGKDLSEVPIDILK</sequence>
<dbReference type="NCBIfam" id="TIGR01730">
    <property type="entry name" value="RND_mfp"/>
    <property type="match status" value="1"/>
</dbReference>
<dbReference type="Gene3D" id="2.40.30.170">
    <property type="match status" value="1"/>
</dbReference>
<evidence type="ECO:0000313" key="7">
    <source>
        <dbReference type="EMBL" id="PIE33589.1"/>
    </source>
</evidence>
<feature type="domain" description="YknX-like C-terminal permuted SH3-like" evidence="6">
    <location>
        <begin position="312"/>
        <end position="379"/>
    </location>
</feature>
<dbReference type="Pfam" id="PF25876">
    <property type="entry name" value="HH_MFP_RND"/>
    <property type="match status" value="1"/>
</dbReference>
<reference evidence="7 8" key="1">
    <citation type="submission" date="2017-10" db="EMBL/GenBank/DDBJ databases">
        <title>Novel microbial diversity and functional potential in the marine mammal oral microbiome.</title>
        <authorList>
            <person name="Dudek N.K."/>
            <person name="Sun C.L."/>
            <person name="Burstein D."/>
            <person name="Kantor R.S."/>
            <person name="Aliaga Goltsman D.S."/>
            <person name="Bik E.M."/>
            <person name="Thomas B.C."/>
            <person name="Banfield J.F."/>
            <person name="Relman D.A."/>
        </authorList>
    </citation>
    <scope>NUCLEOTIDE SEQUENCE [LARGE SCALE GENOMIC DNA]</scope>
    <source>
        <strain evidence="7">DOLJORAL78_47_16</strain>
    </source>
</reference>
<dbReference type="AlphaFoldDB" id="A0A2G6KFK5"/>
<evidence type="ECO:0000256" key="3">
    <source>
        <dbReference type="SAM" id="Phobius"/>
    </source>
</evidence>
<keyword evidence="2" id="KW-0175">Coiled coil</keyword>